<dbReference type="EMBL" id="CACRST010000010">
    <property type="protein sequence ID" value="VYS88996.1"/>
    <property type="molecule type" value="Genomic_DNA"/>
</dbReference>
<organism evidence="1">
    <name type="scientific">Blautia glucerasea</name>
    <dbReference type="NCBI Taxonomy" id="536633"/>
    <lineage>
        <taxon>Bacteria</taxon>
        <taxon>Bacillati</taxon>
        <taxon>Bacillota</taxon>
        <taxon>Clostridia</taxon>
        <taxon>Lachnospirales</taxon>
        <taxon>Lachnospiraceae</taxon>
        <taxon>Blautia</taxon>
    </lineage>
</organism>
<evidence type="ECO:0000313" key="1">
    <source>
        <dbReference type="EMBL" id="VYS88996.1"/>
    </source>
</evidence>
<name>A0A6N2S717_9FIRM</name>
<sequence length="90" mass="10037">MDTNWQNNPKLAGMDKSKLEMLQNLAMQGEGKNASEMLPFLMNAASRGKSNGLHFSPDEISAVLEVLKMGKSPQEAAKMDRIVNLMRMIR</sequence>
<proteinExistence type="predicted"/>
<dbReference type="RefSeq" id="WP_156353349.1">
    <property type="nucleotide sequence ID" value="NZ_CACRST010000010.1"/>
</dbReference>
<reference evidence="1" key="1">
    <citation type="submission" date="2019-11" db="EMBL/GenBank/DDBJ databases">
        <authorList>
            <person name="Feng L."/>
        </authorList>
    </citation>
    <scope>NUCLEOTIDE SEQUENCE</scope>
    <source>
        <strain evidence="1">BgluceraseaLFYP119</strain>
    </source>
</reference>
<accession>A0A6N2S717</accession>
<dbReference type="AlphaFoldDB" id="A0A6N2S717"/>
<protein>
    <submittedName>
        <fullName evidence="1">Uncharacterized protein</fullName>
    </submittedName>
</protein>
<gene>
    <name evidence="1" type="ORF">BGLFYP119_00991</name>
</gene>